<protein>
    <submittedName>
        <fullName evidence="2">Kinase-like domain-containing protein</fullName>
    </submittedName>
</protein>
<dbReference type="InterPro" id="IPR050167">
    <property type="entry name" value="Ser_Thr_protein_kinase"/>
</dbReference>
<dbReference type="Pfam" id="PF07714">
    <property type="entry name" value="PK_Tyr_Ser-Thr"/>
    <property type="match status" value="1"/>
</dbReference>
<keyword evidence="3" id="KW-1185">Reference proteome</keyword>
<gene>
    <name evidence="2" type="ORF">DUNSADRAFT_4467</name>
</gene>
<dbReference type="InterPro" id="IPR011009">
    <property type="entry name" value="Kinase-like_dom_sf"/>
</dbReference>
<name>A0ABQ7GS25_DUNSA</name>
<dbReference type="InterPro" id="IPR000719">
    <property type="entry name" value="Prot_kinase_dom"/>
</dbReference>
<dbReference type="SUPFAM" id="SSF56112">
    <property type="entry name" value="Protein kinase-like (PK-like)"/>
    <property type="match status" value="1"/>
</dbReference>
<feature type="domain" description="Protein kinase" evidence="1">
    <location>
        <begin position="1"/>
        <end position="102"/>
    </location>
</feature>
<organism evidence="2 3">
    <name type="scientific">Dunaliella salina</name>
    <name type="common">Green alga</name>
    <name type="synonym">Protococcus salinus</name>
    <dbReference type="NCBI Taxonomy" id="3046"/>
    <lineage>
        <taxon>Eukaryota</taxon>
        <taxon>Viridiplantae</taxon>
        <taxon>Chlorophyta</taxon>
        <taxon>core chlorophytes</taxon>
        <taxon>Chlorophyceae</taxon>
        <taxon>CS clade</taxon>
        <taxon>Chlamydomonadales</taxon>
        <taxon>Dunaliellaceae</taxon>
        <taxon>Dunaliella</taxon>
    </lineage>
</organism>
<feature type="non-terminal residue" evidence="2">
    <location>
        <position position="1"/>
    </location>
</feature>
<dbReference type="PANTHER" id="PTHR23257">
    <property type="entry name" value="SERINE-THREONINE PROTEIN KINASE"/>
    <property type="match status" value="1"/>
</dbReference>
<comment type="caution">
    <text evidence="2">The sequence shown here is derived from an EMBL/GenBank/DDBJ whole genome shotgun (WGS) entry which is preliminary data.</text>
</comment>
<dbReference type="InterPro" id="IPR001245">
    <property type="entry name" value="Ser-Thr/Tyr_kinase_cat_dom"/>
</dbReference>
<evidence type="ECO:0000313" key="2">
    <source>
        <dbReference type="EMBL" id="KAF5837363.1"/>
    </source>
</evidence>
<dbReference type="EMBL" id="MU069618">
    <property type="protein sequence ID" value="KAF5837363.1"/>
    <property type="molecule type" value="Genomic_DNA"/>
</dbReference>
<evidence type="ECO:0000259" key="1">
    <source>
        <dbReference type="PROSITE" id="PS50011"/>
    </source>
</evidence>
<evidence type="ECO:0000313" key="3">
    <source>
        <dbReference type="Proteomes" id="UP000815325"/>
    </source>
</evidence>
<accession>A0ABQ7GS25</accession>
<reference evidence="2" key="1">
    <citation type="submission" date="2017-08" db="EMBL/GenBank/DDBJ databases">
        <authorList>
            <person name="Polle J.E."/>
            <person name="Barry K."/>
            <person name="Cushman J."/>
            <person name="Schmutz J."/>
            <person name="Tran D."/>
            <person name="Hathwaick L.T."/>
            <person name="Yim W.C."/>
            <person name="Jenkins J."/>
            <person name="Mckie-Krisberg Z.M."/>
            <person name="Prochnik S."/>
            <person name="Lindquist E."/>
            <person name="Dockter R.B."/>
            <person name="Adam C."/>
            <person name="Molina H."/>
            <person name="Bunkerborg J."/>
            <person name="Jin E."/>
            <person name="Buchheim M."/>
            <person name="Magnuson J."/>
        </authorList>
    </citation>
    <scope>NUCLEOTIDE SEQUENCE</scope>
    <source>
        <strain evidence="2">CCAP 19/18</strain>
    </source>
</reference>
<dbReference type="PANTHER" id="PTHR23257:SF958">
    <property type="entry name" value="SERINE_THREONINE-PROTEIN KINASE WNK4"/>
    <property type="match status" value="1"/>
</dbReference>
<dbReference type="Proteomes" id="UP000815325">
    <property type="component" value="Unassembled WGS sequence"/>
</dbReference>
<dbReference type="PROSITE" id="PS50011">
    <property type="entry name" value="PROTEIN_KINASE_DOM"/>
    <property type="match status" value="1"/>
</dbReference>
<proteinExistence type="predicted"/>
<sequence>QVGSLMYMSPELVRGHQYNEKVDVFSFGIMMFELFAGRMLAMRSEFITGGEEAVEEYVKGRSNGARDKIPEHWPVEVQQIVKSCWDQEPNARPDFGTVYKWLKSLQVSGVLEEWDEAVKNSTGSTSCCTVS</sequence>
<dbReference type="Gene3D" id="1.10.510.10">
    <property type="entry name" value="Transferase(Phosphotransferase) domain 1"/>
    <property type="match status" value="1"/>
</dbReference>